<dbReference type="KEGG" id="kfv:AS188_04980"/>
<evidence type="ECO:0000313" key="1">
    <source>
        <dbReference type="EMBL" id="ALU39216.1"/>
    </source>
</evidence>
<dbReference type="InterPro" id="IPR001917">
    <property type="entry name" value="Aminotrans_II_pyridoxalP_BS"/>
</dbReference>
<evidence type="ECO:0000313" key="3">
    <source>
        <dbReference type="Proteomes" id="UP000057181"/>
    </source>
</evidence>
<dbReference type="GO" id="GO:0016740">
    <property type="term" value="F:transferase activity"/>
    <property type="evidence" value="ECO:0007669"/>
    <property type="project" value="InterPro"/>
</dbReference>
<evidence type="ECO:0000313" key="2">
    <source>
        <dbReference type="EMBL" id="GEO91253.1"/>
    </source>
</evidence>
<sequence>MSEQTRPDDDGTARPAALRADRLEAYMLGHYMGALSGVRLFDEARRSWAGTPHEGRFATFHEEIRHDIEELETMLARLGFSRRTLAKALGTVAGIASRLNPLSRIRERAGVAAHGELEMLQSLVVAKRSMWVTLLELVPDEPRLDAGQLRRLEAEAADQYDRLLEVARETARDRFRAHG</sequence>
<evidence type="ECO:0000313" key="4">
    <source>
        <dbReference type="Proteomes" id="UP000321155"/>
    </source>
</evidence>
<dbReference type="RefSeq" id="WP_058857928.1">
    <property type="nucleotide sequence ID" value="NZ_BJZR01000009.1"/>
</dbReference>
<dbReference type="EMBL" id="BJZR01000009">
    <property type="protein sequence ID" value="GEO91253.1"/>
    <property type="molecule type" value="Genomic_DNA"/>
</dbReference>
<dbReference type="OrthoDB" id="3733286at2"/>
<proteinExistence type="predicted"/>
<keyword evidence="4" id="KW-1185">Reference proteome</keyword>
<name>A0A0U3HV89_9MICC</name>
<gene>
    <name evidence="1" type="ORF">AS188_04980</name>
    <name evidence="2" type="ORF">KFL01_05590</name>
</gene>
<accession>A0A0U3HV89</accession>
<organism evidence="1 3">
    <name type="scientific">Kocuria flava</name>
    <dbReference type="NCBI Taxonomy" id="446860"/>
    <lineage>
        <taxon>Bacteria</taxon>
        <taxon>Bacillati</taxon>
        <taxon>Actinomycetota</taxon>
        <taxon>Actinomycetes</taxon>
        <taxon>Micrococcales</taxon>
        <taxon>Micrococcaceae</taxon>
        <taxon>Kocuria</taxon>
    </lineage>
</organism>
<reference evidence="1 3" key="1">
    <citation type="submission" date="2015-11" db="EMBL/GenBank/DDBJ databases">
        <title>Complete Genome Sequence of Kocuria flava strain HO-9041.</title>
        <authorList>
            <person name="Zhou M."/>
            <person name="Dai J."/>
        </authorList>
    </citation>
    <scope>NUCLEOTIDE SEQUENCE [LARGE SCALE GENOMIC DNA]</scope>
    <source>
        <strain evidence="1 3">HO-9041</strain>
    </source>
</reference>
<dbReference type="EMBL" id="CP013254">
    <property type="protein sequence ID" value="ALU39216.1"/>
    <property type="molecule type" value="Genomic_DNA"/>
</dbReference>
<dbReference type="STRING" id="446860.AS188_04980"/>
<dbReference type="AlphaFoldDB" id="A0A0U3HV89"/>
<protein>
    <submittedName>
        <fullName evidence="1">Uncharacterized protein</fullName>
    </submittedName>
</protein>
<dbReference type="Proteomes" id="UP000321155">
    <property type="component" value="Unassembled WGS sequence"/>
</dbReference>
<dbReference type="PROSITE" id="PS00599">
    <property type="entry name" value="AA_TRANSFER_CLASS_2"/>
    <property type="match status" value="1"/>
</dbReference>
<reference evidence="2 4" key="2">
    <citation type="submission" date="2019-07" db="EMBL/GenBank/DDBJ databases">
        <title>Whole genome shotgun sequence of Kocuria flava NBRC 107626.</title>
        <authorList>
            <person name="Hosoyama A."/>
            <person name="Uohara A."/>
            <person name="Ohji S."/>
            <person name="Ichikawa N."/>
        </authorList>
    </citation>
    <scope>NUCLEOTIDE SEQUENCE [LARGE SCALE GENOMIC DNA]</scope>
    <source>
        <strain evidence="2 4">NBRC 107626</strain>
    </source>
</reference>
<dbReference type="Proteomes" id="UP000057181">
    <property type="component" value="Chromosome"/>
</dbReference>